<dbReference type="Pfam" id="PF01145">
    <property type="entry name" value="Band_7"/>
    <property type="match status" value="1"/>
</dbReference>
<evidence type="ECO:0000313" key="3">
    <source>
        <dbReference type="Proteomes" id="UP001174909"/>
    </source>
</evidence>
<accession>A0AA35QUL7</accession>
<keyword evidence="3" id="KW-1185">Reference proteome</keyword>
<dbReference type="Gene3D" id="3.30.479.30">
    <property type="entry name" value="Band 7 domain"/>
    <property type="match status" value="1"/>
</dbReference>
<dbReference type="InterPro" id="IPR012340">
    <property type="entry name" value="NA-bd_OB-fold"/>
</dbReference>
<dbReference type="AlphaFoldDB" id="A0AA35QUL7"/>
<comment type="caution">
    <text evidence="2">The sequence shown here is derived from an EMBL/GenBank/DDBJ whole genome shotgun (WGS) entry which is preliminary data.</text>
</comment>
<feature type="domain" description="Band 7" evidence="1">
    <location>
        <begin position="45"/>
        <end position="209"/>
    </location>
</feature>
<name>A0AA35QUL7_GEOBA</name>
<protein>
    <submittedName>
        <fullName evidence="2">Uncharacterized protein Mb1524</fullName>
    </submittedName>
</protein>
<dbReference type="InterPro" id="IPR050710">
    <property type="entry name" value="Band7/mec-2_domain"/>
</dbReference>
<dbReference type="Proteomes" id="UP001174909">
    <property type="component" value="Unassembled WGS sequence"/>
</dbReference>
<organism evidence="2 3">
    <name type="scientific">Geodia barretti</name>
    <name type="common">Barrett's horny sponge</name>
    <dbReference type="NCBI Taxonomy" id="519541"/>
    <lineage>
        <taxon>Eukaryota</taxon>
        <taxon>Metazoa</taxon>
        <taxon>Porifera</taxon>
        <taxon>Demospongiae</taxon>
        <taxon>Heteroscleromorpha</taxon>
        <taxon>Tetractinellida</taxon>
        <taxon>Astrophorina</taxon>
        <taxon>Geodiidae</taxon>
        <taxon>Geodia</taxon>
    </lineage>
</organism>
<dbReference type="EMBL" id="CASHTH010000133">
    <property type="protein sequence ID" value="CAI7992028.1"/>
    <property type="molecule type" value="Genomic_DNA"/>
</dbReference>
<dbReference type="InterPro" id="IPR002810">
    <property type="entry name" value="NfeD-like_C"/>
</dbReference>
<dbReference type="PANTHER" id="PTHR43327">
    <property type="entry name" value="STOMATIN-LIKE PROTEIN 2, MITOCHONDRIAL"/>
    <property type="match status" value="1"/>
</dbReference>
<dbReference type="InterPro" id="IPR001107">
    <property type="entry name" value="Band_7"/>
</dbReference>
<gene>
    <name evidence="2" type="ORF">GBAR_LOCUS899</name>
</gene>
<dbReference type="Gene3D" id="2.40.50.140">
    <property type="entry name" value="Nucleic acid-binding proteins"/>
    <property type="match status" value="1"/>
</dbReference>
<evidence type="ECO:0000259" key="1">
    <source>
        <dbReference type="SMART" id="SM00244"/>
    </source>
</evidence>
<dbReference type="Pfam" id="PF01957">
    <property type="entry name" value="NfeD"/>
    <property type="match status" value="1"/>
</dbReference>
<proteinExistence type="predicted"/>
<dbReference type="InterPro" id="IPR036013">
    <property type="entry name" value="Band_7/SPFH_dom_sf"/>
</dbReference>
<dbReference type="SUPFAM" id="SSF141322">
    <property type="entry name" value="NfeD domain-like"/>
    <property type="match status" value="1"/>
</dbReference>
<sequence>MLSRGDAAIVGGAAVISFASVALTIKATYEARRAGKYASPTDPKRLIGQVGTTTTALTPRGSVLIAGEQWSAVSDSGSAVPSGESVIILEVEGLVLKADEHTSDNAPYDIDFLVYLRVVPNDAQKSVLEVVDYTSAVIGIATTTLRSIIGEMPLDDVLSQRDRINEDLRLKLDEITARLGHQERVRRAAIIEAEGTRQAAITVAEGEKQSAILKAEGARQADILSAEGDQQAAVLRAEGFSLALTRSWADSSSTKFIFPMEFTSLLHRFTSNAAGQFQQH</sequence>
<dbReference type="SMART" id="SM00244">
    <property type="entry name" value="PHB"/>
    <property type="match status" value="1"/>
</dbReference>
<evidence type="ECO:0000313" key="2">
    <source>
        <dbReference type="EMBL" id="CAI7992028.1"/>
    </source>
</evidence>
<dbReference type="PANTHER" id="PTHR43327:SF10">
    <property type="entry name" value="STOMATIN-LIKE PROTEIN 2, MITOCHONDRIAL"/>
    <property type="match status" value="1"/>
</dbReference>
<reference evidence="2" key="1">
    <citation type="submission" date="2023-03" db="EMBL/GenBank/DDBJ databases">
        <authorList>
            <person name="Steffen K."/>
            <person name="Cardenas P."/>
        </authorList>
    </citation>
    <scope>NUCLEOTIDE SEQUENCE</scope>
</reference>
<dbReference type="SUPFAM" id="SSF117892">
    <property type="entry name" value="Band 7/SPFH domain"/>
    <property type="match status" value="1"/>
</dbReference>